<evidence type="ECO:0000256" key="10">
    <source>
        <dbReference type="ARBA" id="ARBA00023163"/>
    </source>
</evidence>
<dbReference type="PROSITE" id="PS00028">
    <property type="entry name" value="ZINC_FINGER_C2H2_1"/>
    <property type="match status" value="2"/>
</dbReference>
<evidence type="ECO:0000256" key="11">
    <source>
        <dbReference type="ARBA" id="ARBA00023242"/>
    </source>
</evidence>
<keyword evidence="11" id="KW-0539">Nucleus</keyword>
<dbReference type="GO" id="GO:0003677">
    <property type="term" value="F:DNA binding"/>
    <property type="evidence" value="ECO:0007669"/>
    <property type="project" value="UniProtKB-KW"/>
</dbReference>
<organism evidence="14 15">
    <name type="scientific">Aquarana catesbeiana</name>
    <name type="common">American bullfrog</name>
    <name type="synonym">Rana catesbeiana</name>
    <dbReference type="NCBI Taxonomy" id="8400"/>
    <lineage>
        <taxon>Eukaryota</taxon>
        <taxon>Metazoa</taxon>
        <taxon>Chordata</taxon>
        <taxon>Craniata</taxon>
        <taxon>Vertebrata</taxon>
        <taxon>Euteleostomi</taxon>
        <taxon>Amphibia</taxon>
        <taxon>Batrachia</taxon>
        <taxon>Anura</taxon>
        <taxon>Neobatrachia</taxon>
        <taxon>Ranoidea</taxon>
        <taxon>Ranidae</taxon>
        <taxon>Aquarana</taxon>
    </lineage>
</organism>
<evidence type="ECO:0000256" key="1">
    <source>
        <dbReference type="ARBA" id="ARBA00003767"/>
    </source>
</evidence>
<name>A0A2G9RDZ2_AQUCT</name>
<evidence type="ECO:0000256" key="4">
    <source>
        <dbReference type="ARBA" id="ARBA00022723"/>
    </source>
</evidence>
<protein>
    <recommendedName>
        <fullName evidence="13">C2H2-type domain-containing protein</fullName>
    </recommendedName>
</protein>
<dbReference type="SMART" id="SM00355">
    <property type="entry name" value="ZnF_C2H2"/>
    <property type="match status" value="2"/>
</dbReference>
<keyword evidence="6 12" id="KW-0863">Zinc-finger</keyword>
<dbReference type="Pfam" id="PF00096">
    <property type="entry name" value="zf-C2H2"/>
    <property type="match status" value="2"/>
</dbReference>
<sequence>MWERPFSCLGCGISYTYKGNLVEHLRIHTGDLVIHQRVHMERPYSCSGCGKSFTYQGNLVEHLSIHMGEHLVTLQRRHTAQRTQCIQTAKKVCPYGSVFVSFILTNSLNKNLGKKKENVVWMVGAELPKNDVDGGRRAVRECSVDGGGDLSENVV</sequence>
<evidence type="ECO:0000313" key="14">
    <source>
        <dbReference type="EMBL" id="PIO25471.1"/>
    </source>
</evidence>
<dbReference type="FunFam" id="3.30.160.60:FF:001155">
    <property type="entry name" value="Zinc finger 30C"/>
    <property type="match status" value="1"/>
</dbReference>
<keyword evidence="15" id="KW-1185">Reference proteome</keyword>
<keyword evidence="4" id="KW-0479">Metal-binding</keyword>
<keyword evidence="10" id="KW-0804">Transcription</keyword>
<dbReference type="Gene3D" id="3.30.160.60">
    <property type="entry name" value="Classic Zinc Finger"/>
    <property type="match status" value="2"/>
</dbReference>
<dbReference type="GO" id="GO:0008270">
    <property type="term" value="F:zinc ion binding"/>
    <property type="evidence" value="ECO:0007669"/>
    <property type="project" value="UniProtKB-KW"/>
</dbReference>
<comment type="subcellular location">
    <subcellularLocation>
        <location evidence="2">Nucleus</location>
    </subcellularLocation>
</comment>
<evidence type="ECO:0000256" key="2">
    <source>
        <dbReference type="ARBA" id="ARBA00004123"/>
    </source>
</evidence>
<gene>
    <name evidence="14" type="ORF">AB205_0189020</name>
</gene>
<dbReference type="SUPFAM" id="SSF57667">
    <property type="entry name" value="beta-beta-alpha zinc fingers"/>
    <property type="match status" value="1"/>
</dbReference>
<dbReference type="GO" id="GO:0005634">
    <property type="term" value="C:nucleus"/>
    <property type="evidence" value="ECO:0007669"/>
    <property type="project" value="UniProtKB-SubCell"/>
</dbReference>
<keyword evidence="8" id="KW-0805">Transcription regulation</keyword>
<comment type="similarity">
    <text evidence="3">Belongs to the krueppel C2H2-type zinc-finger protein family.</text>
</comment>
<dbReference type="InterPro" id="IPR013087">
    <property type="entry name" value="Znf_C2H2_type"/>
</dbReference>
<keyword evidence="7" id="KW-0862">Zinc</keyword>
<reference evidence="15" key="1">
    <citation type="journal article" date="2017" name="Nat. Commun.">
        <title>The North American bullfrog draft genome provides insight into hormonal regulation of long noncoding RNA.</title>
        <authorList>
            <person name="Hammond S.A."/>
            <person name="Warren R.L."/>
            <person name="Vandervalk B.P."/>
            <person name="Kucuk E."/>
            <person name="Khan H."/>
            <person name="Gibb E.A."/>
            <person name="Pandoh P."/>
            <person name="Kirk H."/>
            <person name="Zhao Y."/>
            <person name="Jones M."/>
            <person name="Mungall A.J."/>
            <person name="Coope R."/>
            <person name="Pleasance S."/>
            <person name="Moore R.A."/>
            <person name="Holt R.A."/>
            <person name="Round J.M."/>
            <person name="Ohora S."/>
            <person name="Walle B.V."/>
            <person name="Veldhoen N."/>
            <person name="Helbing C.C."/>
            <person name="Birol I."/>
        </authorList>
    </citation>
    <scope>NUCLEOTIDE SEQUENCE [LARGE SCALE GENOMIC DNA]</scope>
</reference>
<dbReference type="EMBL" id="KV945849">
    <property type="protein sequence ID" value="PIO25471.1"/>
    <property type="molecule type" value="Genomic_DNA"/>
</dbReference>
<comment type="function">
    <text evidence="1">May be involved in transcriptional regulation.</text>
</comment>
<keyword evidence="5" id="KW-0677">Repeat</keyword>
<dbReference type="FunFam" id="3.30.160.60:FF:000646">
    <property type="entry name" value="Myeloid zinc finger 1"/>
    <property type="match status" value="1"/>
</dbReference>
<dbReference type="PROSITE" id="PS50157">
    <property type="entry name" value="ZINC_FINGER_C2H2_2"/>
    <property type="match status" value="2"/>
</dbReference>
<evidence type="ECO:0000259" key="13">
    <source>
        <dbReference type="PROSITE" id="PS50157"/>
    </source>
</evidence>
<evidence type="ECO:0000313" key="15">
    <source>
        <dbReference type="Proteomes" id="UP000228934"/>
    </source>
</evidence>
<dbReference type="AlphaFoldDB" id="A0A2G9RDZ2"/>
<dbReference type="PANTHER" id="PTHR24394:SF48">
    <property type="entry name" value="ZINC FINGER PROTEIN 771"/>
    <property type="match status" value="1"/>
</dbReference>
<dbReference type="OrthoDB" id="9439903at2759"/>
<dbReference type="InterPro" id="IPR036236">
    <property type="entry name" value="Znf_C2H2_sf"/>
</dbReference>
<feature type="domain" description="C2H2-type" evidence="13">
    <location>
        <begin position="44"/>
        <end position="71"/>
    </location>
</feature>
<accession>A0A2G9RDZ2</accession>
<evidence type="ECO:0000256" key="3">
    <source>
        <dbReference type="ARBA" id="ARBA00006991"/>
    </source>
</evidence>
<evidence type="ECO:0000256" key="7">
    <source>
        <dbReference type="ARBA" id="ARBA00022833"/>
    </source>
</evidence>
<dbReference type="GO" id="GO:0000981">
    <property type="term" value="F:DNA-binding transcription factor activity, RNA polymerase II-specific"/>
    <property type="evidence" value="ECO:0007669"/>
    <property type="project" value="TreeGrafter"/>
</dbReference>
<evidence type="ECO:0000256" key="6">
    <source>
        <dbReference type="ARBA" id="ARBA00022771"/>
    </source>
</evidence>
<evidence type="ECO:0000256" key="9">
    <source>
        <dbReference type="ARBA" id="ARBA00023125"/>
    </source>
</evidence>
<feature type="domain" description="C2H2-type" evidence="13">
    <location>
        <begin position="6"/>
        <end position="33"/>
    </location>
</feature>
<proteinExistence type="inferred from homology"/>
<dbReference type="PANTHER" id="PTHR24394">
    <property type="entry name" value="ZINC FINGER PROTEIN"/>
    <property type="match status" value="1"/>
</dbReference>
<evidence type="ECO:0000256" key="12">
    <source>
        <dbReference type="PROSITE-ProRule" id="PRU00042"/>
    </source>
</evidence>
<keyword evidence="9" id="KW-0238">DNA-binding</keyword>
<dbReference type="Proteomes" id="UP000228934">
    <property type="component" value="Unassembled WGS sequence"/>
</dbReference>
<evidence type="ECO:0000256" key="5">
    <source>
        <dbReference type="ARBA" id="ARBA00022737"/>
    </source>
</evidence>
<evidence type="ECO:0000256" key="8">
    <source>
        <dbReference type="ARBA" id="ARBA00023015"/>
    </source>
</evidence>